<dbReference type="AlphaFoldDB" id="A0A5N5MER6"/>
<evidence type="ECO:0000313" key="1">
    <source>
        <dbReference type="EMBL" id="KAB5552803.1"/>
    </source>
</evidence>
<dbReference type="EMBL" id="VDCV01000006">
    <property type="protein sequence ID" value="KAB5552803.1"/>
    <property type="molecule type" value="Genomic_DNA"/>
</dbReference>
<reference evidence="2" key="1">
    <citation type="journal article" date="2019" name="Gigascience">
        <title>De novo genome assembly of the endangered Acer yangbiense, a plant species with extremely small populations endemic to Yunnan Province, China.</title>
        <authorList>
            <person name="Yang J."/>
            <person name="Wariss H.M."/>
            <person name="Tao L."/>
            <person name="Zhang R."/>
            <person name="Yun Q."/>
            <person name="Hollingsworth P."/>
            <person name="Dao Z."/>
            <person name="Luo G."/>
            <person name="Guo H."/>
            <person name="Ma Y."/>
            <person name="Sun W."/>
        </authorList>
    </citation>
    <scope>NUCLEOTIDE SEQUENCE [LARGE SCALE GENOMIC DNA]</scope>
    <source>
        <strain evidence="2">cv. br00</strain>
    </source>
</reference>
<dbReference type="Proteomes" id="UP000326939">
    <property type="component" value="Chromosome 6"/>
</dbReference>
<evidence type="ECO:0000313" key="2">
    <source>
        <dbReference type="Proteomes" id="UP000326939"/>
    </source>
</evidence>
<comment type="caution">
    <text evidence="1">The sequence shown here is derived from an EMBL/GenBank/DDBJ whole genome shotgun (WGS) entry which is preliminary data.</text>
</comment>
<organism evidence="1 2">
    <name type="scientific">Salix brachista</name>
    <dbReference type="NCBI Taxonomy" id="2182728"/>
    <lineage>
        <taxon>Eukaryota</taxon>
        <taxon>Viridiplantae</taxon>
        <taxon>Streptophyta</taxon>
        <taxon>Embryophyta</taxon>
        <taxon>Tracheophyta</taxon>
        <taxon>Spermatophyta</taxon>
        <taxon>Magnoliopsida</taxon>
        <taxon>eudicotyledons</taxon>
        <taxon>Gunneridae</taxon>
        <taxon>Pentapetalae</taxon>
        <taxon>rosids</taxon>
        <taxon>fabids</taxon>
        <taxon>Malpighiales</taxon>
        <taxon>Salicaceae</taxon>
        <taxon>Saliceae</taxon>
        <taxon>Salix</taxon>
    </lineage>
</organism>
<sequence>MNVYLKGDPSSTDCTELNFAIFSSSQVKMAMEVQAERIHSSPPLPWKSLDLHIDLLLYWRGTEGIVLNKERRLMGHQKPKGIVPSGQGWAGTKGKIGHMMKGKEIWLGMSSPNRGQLVCYQLACTSKGYGLNSEQEQILITMTETTRKNHQPEPMNLLLTNQNVIDSGIPMVNL</sequence>
<accession>A0A5N5MER6</accession>
<protein>
    <submittedName>
        <fullName evidence="1">Uncharacterized protein</fullName>
    </submittedName>
</protein>
<gene>
    <name evidence="1" type="ORF">DKX38_010114</name>
</gene>
<name>A0A5N5MER6_9ROSI</name>
<keyword evidence="2" id="KW-1185">Reference proteome</keyword>
<proteinExistence type="predicted"/>